<evidence type="ECO:0000313" key="1">
    <source>
        <dbReference type="EMBL" id="CAG7676009.1"/>
    </source>
</evidence>
<sequence length="60" mass="6761">CLNFTPFKPFVSDTGKSKFPSKNGRVTCSQFECKRNDPCCWLVSTCIWIPISIKRGFAGI</sequence>
<dbReference type="AlphaFoldDB" id="A0A8J2J9L0"/>
<proteinExistence type="predicted"/>
<evidence type="ECO:0000313" key="2">
    <source>
        <dbReference type="Proteomes" id="UP000708208"/>
    </source>
</evidence>
<dbReference type="EMBL" id="CAJVCH010013665">
    <property type="protein sequence ID" value="CAG7676009.1"/>
    <property type="molecule type" value="Genomic_DNA"/>
</dbReference>
<protein>
    <submittedName>
        <fullName evidence="1">Uncharacterized protein</fullName>
    </submittedName>
</protein>
<keyword evidence="2" id="KW-1185">Reference proteome</keyword>
<feature type="non-terminal residue" evidence="1">
    <location>
        <position position="60"/>
    </location>
</feature>
<organism evidence="1 2">
    <name type="scientific">Allacma fusca</name>
    <dbReference type="NCBI Taxonomy" id="39272"/>
    <lineage>
        <taxon>Eukaryota</taxon>
        <taxon>Metazoa</taxon>
        <taxon>Ecdysozoa</taxon>
        <taxon>Arthropoda</taxon>
        <taxon>Hexapoda</taxon>
        <taxon>Collembola</taxon>
        <taxon>Symphypleona</taxon>
        <taxon>Sminthuridae</taxon>
        <taxon>Allacma</taxon>
    </lineage>
</organism>
<dbReference type="Proteomes" id="UP000708208">
    <property type="component" value="Unassembled WGS sequence"/>
</dbReference>
<comment type="caution">
    <text evidence="1">The sequence shown here is derived from an EMBL/GenBank/DDBJ whole genome shotgun (WGS) entry which is preliminary data.</text>
</comment>
<name>A0A8J2J9L0_9HEXA</name>
<accession>A0A8J2J9L0</accession>
<reference evidence="1" key="1">
    <citation type="submission" date="2021-06" db="EMBL/GenBank/DDBJ databases">
        <authorList>
            <person name="Hodson N. C."/>
            <person name="Mongue J. A."/>
            <person name="Jaron S. K."/>
        </authorList>
    </citation>
    <scope>NUCLEOTIDE SEQUENCE</scope>
</reference>
<gene>
    <name evidence="1" type="ORF">AFUS01_LOCUS2393</name>
</gene>